<keyword evidence="13" id="KW-1185">Reference proteome</keyword>
<dbReference type="PRINTS" id="PR00237">
    <property type="entry name" value="GPCRRHODOPSN"/>
</dbReference>
<dbReference type="InterPro" id="IPR000276">
    <property type="entry name" value="GPCR_Rhodpsn"/>
</dbReference>
<feature type="domain" description="G-protein coupled receptors family 1 profile" evidence="11">
    <location>
        <begin position="154"/>
        <end position="382"/>
    </location>
</feature>
<dbReference type="PROSITE" id="PS50262">
    <property type="entry name" value="G_PROTEIN_RECEP_F1_2"/>
    <property type="match status" value="1"/>
</dbReference>
<gene>
    <name evidence="12" type="ORF">C7M84_012939</name>
</gene>
<evidence type="ECO:0000313" key="12">
    <source>
        <dbReference type="EMBL" id="ROT68877.1"/>
    </source>
</evidence>
<comment type="similarity">
    <text evidence="2 8">Belongs to the G-protein coupled receptor 1 family.</text>
</comment>
<evidence type="ECO:0000256" key="10">
    <source>
        <dbReference type="SAM" id="Phobius"/>
    </source>
</evidence>
<evidence type="ECO:0000256" key="4">
    <source>
        <dbReference type="ARBA" id="ARBA00022692"/>
    </source>
</evidence>
<proteinExistence type="inferred from homology"/>
<dbReference type="PANTHER" id="PTHR24241">
    <property type="entry name" value="NEUROPEPTIDE RECEPTOR-RELATED G-PROTEIN COUPLED RECEPTOR"/>
    <property type="match status" value="1"/>
</dbReference>
<name>A0A3R7QIU8_PENVA</name>
<feature type="transmembrane region" description="Helical" evidence="10">
    <location>
        <begin position="141"/>
        <end position="163"/>
    </location>
</feature>
<dbReference type="STRING" id="6689.A0A3R7QIU8"/>
<dbReference type="GO" id="GO:0032870">
    <property type="term" value="P:cellular response to hormone stimulus"/>
    <property type="evidence" value="ECO:0007669"/>
    <property type="project" value="TreeGrafter"/>
</dbReference>
<evidence type="ECO:0000256" key="5">
    <source>
        <dbReference type="ARBA" id="ARBA00022989"/>
    </source>
</evidence>
<keyword evidence="6 10" id="KW-0472">Membrane</keyword>
<feature type="region of interest" description="Disordered" evidence="9">
    <location>
        <begin position="1"/>
        <end position="21"/>
    </location>
</feature>
<dbReference type="Proteomes" id="UP000283509">
    <property type="component" value="Unassembled WGS sequence"/>
</dbReference>
<feature type="transmembrane region" description="Helical" evidence="10">
    <location>
        <begin position="213"/>
        <end position="233"/>
    </location>
</feature>
<keyword evidence="7 8" id="KW-0675">Receptor</keyword>
<dbReference type="PROSITE" id="PS00237">
    <property type="entry name" value="G_PROTEIN_RECEP_F1_1"/>
    <property type="match status" value="1"/>
</dbReference>
<protein>
    <recommendedName>
        <fullName evidence="11">G-protein coupled receptors family 1 profile domain-containing protein</fullName>
    </recommendedName>
</protein>
<dbReference type="PANTHER" id="PTHR24241:SF190">
    <property type="entry name" value="CARDIOACCELERATORY PEPTIDE RECEPTOR-LIKE PROTEIN"/>
    <property type="match status" value="1"/>
</dbReference>
<comment type="subcellular location">
    <subcellularLocation>
        <location evidence="1">Cell membrane</location>
        <topology evidence="1">Multi-pass membrane protein</topology>
    </subcellularLocation>
</comment>
<sequence length="382" mass="43512">MPLRQLAAEDPRNLSPHLNRPLASANNHVRRELPWSGWFNLDPLFVPDTNTNTRKNLDDFEAEVEDVALGSGVTVRRQLPQASPGNWLEHAFNDSDCLVNSDGSDCQVNATLLGNGSFLMNATATALPPSLGFDDNAMTDIIVYCVLFIVAAIGNFTVFITLFRNRHRKSRVNLMIMHLAAADLMVTLINFPLEVGWRITTQWVAGNLACKLFQFLRAFGLYLSSLVLVCISLDRYFAIVHPLKVNDAQRRGKMMLSFAWSIAAVCSIPQSVIFHVDTHPVFKNFKQCVTFGFFQTQVEERTYNVFCLAAMYFMPLLIIIVVYLRILWEISQNGGRREGRLRLRRSDMTNIERARARTLRMTLIIVLAFVWCWTPYVVIVMW</sequence>
<reference evidence="12 13" key="2">
    <citation type="submission" date="2019-01" db="EMBL/GenBank/DDBJ databases">
        <title>The decoding of complex shrimp genome reveals the adaptation for benthos swimmer, frequently molting mechanism and breeding impact on genome.</title>
        <authorList>
            <person name="Sun Y."/>
            <person name="Gao Y."/>
            <person name="Yu Y."/>
        </authorList>
    </citation>
    <scope>NUCLEOTIDE SEQUENCE [LARGE SCALE GENOMIC DNA]</scope>
    <source>
        <tissue evidence="12">Muscle</tissue>
    </source>
</reference>
<keyword evidence="4 8" id="KW-0812">Transmembrane</keyword>
<evidence type="ECO:0000259" key="11">
    <source>
        <dbReference type="PROSITE" id="PS50262"/>
    </source>
</evidence>
<dbReference type="GO" id="GO:0004930">
    <property type="term" value="F:G protein-coupled receptor activity"/>
    <property type="evidence" value="ECO:0007669"/>
    <property type="project" value="UniProtKB-KW"/>
</dbReference>
<evidence type="ECO:0000256" key="1">
    <source>
        <dbReference type="ARBA" id="ARBA00004651"/>
    </source>
</evidence>
<evidence type="ECO:0000256" key="6">
    <source>
        <dbReference type="ARBA" id="ARBA00023136"/>
    </source>
</evidence>
<keyword evidence="5 10" id="KW-1133">Transmembrane helix</keyword>
<keyword evidence="8" id="KW-0807">Transducer</keyword>
<dbReference type="SUPFAM" id="SSF81321">
    <property type="entry name" value="Family A G protein-coupled receptor-like"/>
    <property type="match status" value="1"/>
</dbReference>
<feature type="transmembrane region" description="Helical" evidence="10">
    <location>
        <begin position="254"/>
        <end position="276"/>
    </location>
</feature>
<dbReference type="EMBL" id="QCYY01002624">
    <property type="protein sequence ID" value="ROT68877.1"/>
    <property type="molecule type" value="Genomic_DNA"/>
</dbReference>
<feature type="transmembrane region" description="Helical" evidence="10">
    <location>
        <begin position="361"/>
        <end position="381"/>
    </location>
</feature>
<dbReference type="OrthoDB" id="6435638at2759"/>
<organism evidence="12 13">
    <name type="scientific">Penaeus vannamei</name>
    <name type="common">Whiteleg shrimp</name>
    <name type="synonym">Litopenaeus vannamei</name>
    <dbReference type="NCBI Taxonomy" id="6689"/>
    <lineage>
        <taxon>Eukaryota</taxon>
        <taxon>Metazoa</taxon>
        <taxon>Ecdysozoa</taxon>
        <taxon>Arthropoda</taxon>
        <taxon>Crustacea</taxon>
        <taxon>Multicrustacea</taxon>
        <taxon>Malacostraca</taxon>
        <taxon>Eumalacostraca</taxon>
        <taxon>Eucarida</taxon>
        <taxon>Decapoda</taxon>
        <taxon>Dendrobranchiata</taxon>
        <taxon>Penaeoidea</taxon>
        <taxon>Penaeidae</taxon>
        <taxon>Penaeus</taxon>
    </lineage>
</organism>
<evidence type="ECO:0000256" key="8">
    <source>
        <dbReference type="RuleBase" id="RU000688"/>
    </source>
</evidence>
<evidence type="ECO:0000256" key="7">
    <source>
        <dbReference type="ARBA" id="ARBA00023170"/>
    </source>
</evidence>
<feature type="transmembrane region" description="Helical" evidence="10">
    <location>
        <begin position="303"/>
        <end position="328"/>
    </location>
</feature>
<dbReference type="Pfam" id="PF00001">
    <property type="entry name" value="7tm_1"/>
    <property type="match status" value="1"/>
</dbReference>
<dbReference type="GO" id="GO:0042277">
    <property type="term" value="F:peptide binding"/>
    <property type="evidence" value="ECO:0007669"/>
    <property type="project" value="TreeGrafter"/>
</dbReference>
<evidence type="ECO:0000313" key="13">
    <source>
        <dbReference type="Proteomes" id="UP000283509"/>
    </source>
</evidence>
<evidence type="ECO:0000256" key="9">
    <source>
        <dbReference type="SAM" id="MobiDB-lite"/>
    </source>
</evidence>
<dbReference type="Gene3D" id="1.20.1070.10">
    <property type="entry name" value="Rhodopsin 7-helix transmembrane proteins"/>
    <property type="match status" value="1"/>
</dbReference>
<feature type="transmembrane region" description="Helical" evidence="10">
    <location>
        <begin position="175"/>
        <end position="193"/>
    </location>
</feature>
<dbReference type="AlphaFoldDB" id="A0A3R7QIU8"/>
<dbReference type="InterPro" id="IPR017452">
    <property type="entry name" value="GPCR_Rhodpsn_7TM"/>
</dbReference>
<comment type="caution">
    <text evidence="12">The sequence shown here is derived from an EMBL/GenBank/DDBJ whole genome shotgun (WGS) entry which is preliminary data.</text>
</comment>
<dbReference type="GO" id="GO:0005886">
    <property type="term" value="C:plasma membrane"/>
    <property type="evidence" value="ECO:0007669"/>
    <property type="project" value="UniProtKB-SubCell"/>
</dbReference>
<keyword evidence="8" id="KW-0297">G-protein coupled receptor</keyword>
<accession>A0A3R7QIU8</accession>
<evidence type="ECO:0000256" key="3">
    <source>
        <dbReference type="ARBA" id="ARBA00022475"/>
    </source>
</evidence>
<keyword evidence="3" id="KW-1003">Cell membrane</keyword>
<reference evidence="12 13" key="1">
    <citation type="submission" date="2018-04" db="EMBL/GenBank/DDBJ databases">
        <authorList>
            <person name="Zhang X."/>
            <person name="Yuan J."/>
            <person name="Li F."/>
            <person name="Xiang J."/>
        </authorList>
    </citation>
    <scope>NUCLEOTIDE SEQUENCE [LARGE SCALE GENOMIC DNA]</scope>
    <source>
        <tissue evidence="12">Muscle</tissue>
    </source>
</reference>
<evidence type="ECO:0000256" key="2">
    <source>
        <dbReference type="ARBA" id="ARBA00010663"/>
    </source>
</evidence>